<dbReference type="EMBL" id="CP159253">
    <property type="protein sequence ID" value="XCG50677.1"/>
    <property type="molecule type" value="Genomic_DNA"/>
</dbReference>
<dbReference type="AlphaFoldDB" id="A0AAU8CUQ9"/>
<dbReference type="GO" id="GO:0005524">
    <property type="term" value="F:ATP binding"/>
    <property type="evidence" value="ECO:0007669"/>
    <property type="project" value="UniProtKB-KW"/>
</dbReference>
<sequence>MPSAAQRAEERLVIVWISGPTGSGKSTVAGLMGGTGYRVIREELPQDLFQAFRRDPARHCASLQEAIILSRATQWRIAAGRKNVVFDRSVDEDIDVFCRMHHERGLLEYSAYARLRFLAENIIAELPKPDLIIYLSPRLDVLTTRVIDVGHPQFIADNLQRQVALYEEWFRRQNGAAIRIDNSACDRGTLESLFKLAAGHHS</sequence>
<evidence type="ECO:0000256" key="2">
    <source>
        <dbReference type="PIRSR" id="PIRSR000705-3"/>
    </source>
</evidence>
<dbReference type="InterPro" id="IPR027417">
    <property type="entry name" value="P-loop_NTPase"/>
</dbReference>
<proteinExistence type="predicted"/>
<dbReference type="InterPro" id="IPR002624">
    <property type="entry name" value="DCK/DGK"/>
</dbReference>
<feature type="active site" description="Proton acceptor" evidence="1">
    <location>
        <position position="87"/>
    </location>
</feature>
<dbReference type="RefSeq" id="WP_353641799.1">
    <property type="nucleotide sequence ID" value="NZ_CP159253.1"/>
</dbReference>
<evidence type="ECO:0000313" key="4">
    <source>
        <dbReference type="EMBL" id="XCG50677.1"/>
    </source>
</evidence>
<protein>
    <submittedName>
        <fullName evidence="4">Deoxynucleoside kinase</fullName>
    </submittedName>
</protein>
<reference evidence="4" key="1">
    <citation type="submission" date="2024-06" db="EMBL/GenBank/DDBJ databases">
        <title>Mesorhizobium karijinii sp. nov., a symbiont of the iconic Swainsona formosa from arid Australia.</title>
        <authorList>
            <person name="Hill Y.J."/>
            <person name="Watkin E.L.J."/>
            <person name="O'Hara G.W."/>
            <person name="Terpolilli J."/>
            <person name="Tye M.L."/>
            <person name="Kohlmeier M.G."/>
        </authorList>
    </citation>
    <scope>NUCLEOTIDE SEQUENCE</scope>
    <source>
        <strain evidence="4">WSM2240</strain>
    </source>
</reference>
<dbReference type="SUPFAM" id="SSF52540">
    <property type="entry name" value="P-loop containing nucleoside triphosphate hydrolases"/>
    <property type="match status" value="1"/>
</dbReference>
<dbReference type="Pfam" id="PF01712">
    <property type="entry name" value="dNK"/>
    <property type="match status" value="1"/>
</dbReference>
<organism evidence="4">
    <name type="scientific">Mesorhizobium sp. WSM2240</name>
    <dbReference type="NCBI Taxonomy" id="3228851"/>
    <lineage>
        <taxon>Bacteria</taxon>
        <taxon>Pseudomonadati</taxon>
        <taxon>Pseudomonadota</taxon>
        <taxon>Alphaproteobacteria</taxon>
        <taxon>Hyphomicrobiales</taxon>
        <taxon>Phyllobacteriaceae</taxon>
        <taxon>Mesorhizobium</taxon>
    </lineage>
</organism>
<dbReference type="PIRSF" id="PIRSF000705">
    <property type="entry name" value="DNK"/>
    <property type="match status" value="1"/>
</dbReference>
<dbReference type="Gene3D" id="3.40.50.300">
    <property type="entry name" value="P-loop containing nucleotide triphosphate hydrolases"/>
    <property type="match status" value="1"/>
</dbReference>
<keyword evidence="4" id="KW-0418">Kinase</keyword>
<gene>
    <name evidence="4" type="ORF">ABVK50_09460</name>
</gene>
<dbReference type="InterPro" id="IPR031314">
    <property type="entry name" value="DNK_dom"/>
</dbReference>
<keyword evidence="4" id="KW-0808">Transferase</keyword>
<dbReference type="PANTHER" id="PTHR10513">
    <property type="entry name" value="DEOXYNUCLEOSIDE KINASE"/>
    <property type="match status" value="1"/>
</dbReference>
<evidence type="ECO:0000256" key="1">
    <source>
        <dbReference type="PIRSR" id="PIRSR000705-1"/>
    </source>
</evidence>
<dbReference type="PANTHER" id="PTHR10513:SF35">
    <property type="entry name" value="DEOXYADENOSINE KINASE"/>
    <property type="match status" value="1"/>
</dbReference>
<dbReference type="GO" id="GO:0019136">
    <property type="term" value="F:deoxynucleoside kinase activity"/>
    <property type="evidence" value="ECO:0007669"/>
    <property type="project" value="InterPro"/>
</dbReference>
<feature type="binding site" evidence="2">
    <location>
        <begin position="19"/>
        <end position="27"/>
    </location>
    <ligand>
        <name>ATP</name>
        <dbReference type="ChEBI" id="CHEBI:30616"/>
    </ligand>
</feature>
<name>A0AAU8CUQ9_9HYPH</name>
<dbReference type="InterPro" id="IPR050566">
    <property type="entry name" value="Deoxyribonucleoside_kinase"/>
</dbReference>
<dbReference type="GO" id="GO:0005737">
    <property type="term" value="C:cytoplasm"/>
    <property type="evidence" value="ECO:0007669"/>
    <property type="project" value="TreeGrafter"/>
</dbReference>
<accession>A0AAU8CUQ9</accession>
<keyword evidence="2" id="KW-0547">Nucleotide-binding</keyword>
<keyword evidence="2" id="KW-0067">ATP-binding</keyword>
<feature type="domain" description="Deoxynucleoside kinase" evidence="3">
    <location>
        <begin position="17"/>
        <end position="147"/>
    </location>
</feature>
<evidence type="ECO:0000259" key="3">
    <source>
        <dbReference type="Pfam" id="PF01712"/>
    </source>
</evidence>